<evidence type="ECO:0000256" key="1">
    <source>
        <dbReference type="ARBA" id="ARBA00004781"/>
    </source>
</evidence>
<protein>
    <recommendedName>
        <fullName evidence="4 6">dTDP-4-dehydrorhamnose reductase</fullName>
        <ecNumber evidence="3 6">1.1.1.133</ecNumber>
    </recommendedName>
</protein>
<accession>A0ABT0S3G6</accession>
<comment type="cofactor">
    <cofactor evidence="6">
        <name>Mg(2+)</name>
        <dbReference type="ChEBI" id="CHEBI:18420"/>
    </cofactor>
    <text evidence="6">Binds 1 Mg(2+) ion per monomer.</text>
</comment>
<dbReference type="NCBIfam" id="TIGR01214">
    <property type="entry name" value="rmlD"/>
    <property type="match status" value="1"/>
</dbReference>
<evidence type="ECO:0000313" key="9">
    <source>
        <dbReference type="Proteomes" id="UP001165342"/>
    </source>
</evidence>
<dbReference type="RefSeq" id="WP_249831648.1">
    <property type="nucleotide sequence ID" value="NZ_JAMGBE010000003.1"/>
</dbReference>
<dbReference type="Proteomes" id="UP001165342">
    <property type="component" value="Unassembled WGS sequence"/>
</dbReference>
<reference evidence="8" key="1">
    <citation type="submission" date="2022-05" db="EMBL/GenBank/DDBJ databases">
        <authorList>
            <person name="Jo J.-H."/>
            <person name="Im W.-T."/>
        </authorList>
    </citation>
    <scope>NUCLEOTIDE SEQUENCE</scope>
    <source>
        <strain evidence="8">SE220</strain>
    </source>
</reference>
<dbReference type="Gene3D" id="3.40.50.720">
    <property type="entry name" value="NAD(P)-binding Rossmann-like Domain"/>
    <property type="match status" value="1"/>
</dbReference>
<name>A0ABT0S3G6_9SPHN</name>
<dbReference type="Gene3D" id="3.90.25.10">
    <property type="entry name" value="UDP-galactose 4-epimerase, domain 1"/>
    <property type="match status" value="1"/>
</dbReference>
<evidence type="ECO:0000313" key="8">
    <source>
        <dbReference type="EMBL" id="MCL6730146.1"/>
    </source>
</evidence>
<comment type="similarity">
    <text evidence="2 6">Belongs to the dTDP-4-dehydrorhamnose reductase family.</text>
</comment>
<keyword evidence="9" id="KW-1185">Reference proteome</keyword>
<keyword evidence="6" id="KW-0521">NADP</keyword>
<dbReference type="CDD" id="cd05254">
    <property type="entry name" value="dTDP_HR_like_SDR_e"/>
    <property type="match status" value="1"/>
</dbReference>
<evidence type="ECO:0000256" key="6">
    <source>
        <dbReference type="RuleBase" id="RU364082"/>
    </source>
</evidence>
<dbReference type="GO" id="GO:0008831">
    <property type="term" value="F:dTDP-4-dehydrorhamnose reductase activity"/>
    <property type="evidence" value="ECO:0007669"/>
    <property type="project" value="UniProtKB-EC"/>
</dbReference>
<dbReference type="Pfam" id="PF04321">
    <property type="entry name" value="RmlD_sub_bind"/>
    <property type="match status" value="1"/>
</dbReference>
<organism evidence="8 9">
    <name type="scientific">Sphingomonas hankyongi</name>
    <dbReference type="NCBI Taxonomy" id="2908209"/>
    <lineage>
        <taxon>Bacteria</taxon>
        <taxon>Pseudomonadati</taxon>
        <taxon>Pseudomonadota</taxon>
        <taxon>Alphaproteobacteria</taxon>
        <taxon>Sphingomonadales</taxon>
        <taxon>Sphingomonadaceae</taxon>
        <taxon>Sphingomonas</taxon>
    </lineage>
</organism>
<dbReference type="InterPro" id="IPR036291">
    <property type="entry name" value="NAD(P)-bd_dom_sf"/>
</dbReference>
<feature type="domain" description="RmlD-like substrate binding" evidence="7">
    <location>
        <begin position="1"/>
        <end position="286"/>
    </location>
</feature>
<dbReference type="EC" id="1.1.1.133" evidence="3 6"/>
<proteinExistence type="inferred from homology"/>
<gene>
    <name evidence="8" type="primary">rfbD</name>
    <name evidence="8" type="ORF">LZ538_08790</name>
</gene>
<dbReference type="EMBL" id="JAMGBE010000003">
    <property type="protein sequence ID" value="MCL6730146.1"/>
    <property type="molecule type" value="Genomic_DNA"/>
</dbReference>
<comment type="function">
    <text evidence="6">Catalyzes the reduction of dTDP-6-deoxy-L-lyxo-4-hexulose to yield dTDP-L-rhamnose.</text>
</comment>
<dbReference type="SUPFAM" id="SSF51735">
    <property type="entry name" value="NAD(P)-binding Rossmann-fold domains"/>
    <property type="match status" value="1"/>
</dbReference>
<dbReference type="InterPro" id="IPR005913">
    <property type="entry name" value="dTDP_dehydrorham_reduct"/>
</dbReference>
<dbReference type="PANTHER" id="PTHR10491:SF4">
    <property type="entry name" value="METHIONINE ADENOSYLTRANSFERASE 2 SUBUNIT BETA"/>
    <property type="match status" value="1"/>
</dbReference>
<comment type="catalytic activity">
    <reaction evidence="5 6">
        <text>dTDP-beta-L-rhamnose + NADP(+) = dTDP-4-dehydro-beta-L-rhamnose + NADPH + H(+)</text>
        <dbReference type="Rhea" id="RHEA:21796"/>
        <dbReference type="ChEBI" id="CHEBI:15378"/>
        <dbReference type="ChEBI" id="CHEBI:57510"/>
        <dbReference type="ChEBI" id="CHEBI:57783"/>
        <dbReference type="ChEBI" id="CHEBI:58349"/>
        <dbReference type="ChEBI" id="CHEBI:62830"/>
        <dbReference type="EC" id="1.1.1.133"/>
    </reaction>
</comment>
<dbReference type="PANTHER" id="PTHR10491">
    <property type="entry name" value="DTDP-4-DEHYDRORHAMNOSE REDUCTASE"/>
    <property type="match status" value="1"/>
</dbReference>
<dbReference type="InterPro" id="IPR029903">
    <property type="entry name" value="RmlD-like-bd"/>
</dbReference>
<evidence type="ECO:0000256" key="3">
    <source>
        <dbReference type="ARBA" id="ARBA00012929"/>
    </source>
</evidence>
<comment type="pathway">
    <text evidence="1 6">Carbohydrate biosynthesis; dTDP-L-rhamnose biosynthesis.</text>
</comment>
<evidence type="ECO:0000259" key="7">
    <source>
        <dbReference type="Pfam" id="PF04321"/>
    </source>
</evidence>
<keyword evidence="6 8" id="KW-0560">Oxidoreductase</keyword>
<sequence>MKILVTGTDGQVARSLRERGAQFPDCEINFVGRPELDLARPGSAAAAIERLRPDLVVNAAAYTAVDLAETEPEAAFRINGDAAGEVARAAHEVGAAIIQLSTDYVFDGTATAPYREDDKTAPINVYGRSKVAGEEQVRSANPEHLIIRTSWVHSPFGRNFVKTMLRLAEDRDEVRIVADQVGCPTNALDIAEGILTAATSGKGSGGTYHFAAGGQCSWAEFAAEIFAVSSGLGGPTADVTPISTAGFPTAAPRPRYSVLDSSRFQQEFGFVIPRWQESVAEVVRRLVSE</sequence>
<evidence type="ECO:0000256" key="5">
    <source>
        <dbReference type="ARBA" id="ARBA00048200"/>
    </source>
</evidence>
<evidence type="ECO:0000256" key="4">
    <source>
        <dbReference type="ARBA" id="ARBA00017099"/>
    </source>
</evidence>
<evidence type="ECO:0000256" key="2">
    <source>
        <dbReference type="ARBA" id="ARBA00010944"/>
    </source>
</evidence>
<comment type="caution">
    <text evidence="8">The sequence shown here is derived from an EMBL/GenBank/DDBJ whole genome shotgun (WGS) entry which is preliminary data.</text>
</comment>